<organism evidence="5">
    <name type="scientific">Stutzerimonas stutzeri</name>
    <name type="common">Pseudomonas stutzeri</name>
    <dbReference type="NCBI Taxonomy" id="316"/>
    <lineage>
        <taxon>Bacteria</taxon>
        <taxon>Pseudomonadati</taxon>
        <taxon>Pseudomonadota</taxon>
        <taxon>Gammaproteobacteria</taxon>
        <taxon>Pseudomonadales</taxon>
        <taxon>Pseudomonadaceae</taxon>
        <taxon>Stutzerimonas</taxon>
    </lineage>
</organism>
<evidence type="ECO:0000313" key="5">
    <source>
        <dbReference type="EMBL" id="CAB40907.1"/>
    </source>
</evidence>
<accession>Q9X7J8</accession>
<keyword evidence="2 3" id="KW-0067">ATP-binding</keyword>
<reference evidence="5" key="1">
    <citation type="journal article" date="1999" name="Mol. Microbiol.">
        <title>Multiple transcription factors of the FNR family in denitrifying Pseudomonas stutzeri: characterization of four fnr-like genes, regulatory responses and cognate metabolic processes.</title>
        <authorList>
            <person name="Vollack K.U."/>
            <person name="Hartig E."/>
            <person name="Korner H."/>
            <person name="Zumft W.G."/>
        </authorList>
    </citation>
    <scope>NUCLEOTIDE SEQUENCE</scope>
    <source>
        <strain evidence="5">ZoBell</strain>
    </source>
</reference>
<feature type="non-terminal residue" evidence="5">
    <location>
        <position position="63"/>
    </location>
</feature>
<protein>
    <submittedName>
        <fullName evidence="5">Anaerobic ribonucleotide reductase</fullName>
    </submittedName>
</protein>
<evidence type="ECO:0000256" key="2">
    <source>
        <dbReference type="ARBA" id="ARBA00022840"/>
    </source>
</evidence>
<evidence type="ECO:0000256" key="3">
    <source>
        <dbReference type="PROSITE-ProRule" id="PRU00492"/>
    </source>
</evidence>
<proteinExistence type="predicted"/>
<gene>
    <name evidence="5" type="primary">nrdD</name>
</gene>
<evidence type="ECO:0000259" key="4">
    <source>
        <dbReference type="PROSITE" id="PS51161"/>
    </source>
</evidence>
<sequence length="63" mass="6775">MVMEALMPRQAELAKPVSVRKRDGRLAAFEVDKIERAIVAAGAATGEFEAPVAQPLAEAVRLQ</sequence>
<dbReference type="EMBL" id="AJ131717">
    <property type="protein sequence ID" value="CAB40907.1"/>
    <property type="molecule type" value="Genomic_DNA"/>
</dbReference>
<dbReference type="InterPro" id="IPR005144">
    <property type="entry name" value="ATP-cone_dom"/>
</dbReference>
<dbReference type="PROSITE" id="PS51161">
    <property type="entry name" value="ATP_CONE"/>
    <property type="match status" value="1"/>
</dbReference>
<dbReference type="GO" id="GO:0005524">
    <property type="term" value="F:ATP binding"/>
    <property type="evidence" value="ECO:0007669"/>
    <property type="project" value="UniProtKB-UniRule"/>
</dbReference>
<evidence type="ECO:0000256" key="1">
    <source>
        <dbReference type="ARBA" id="ARBA00022741"/>
    </source>
</evidence>
<dbReference type="AlphaFoldDB" id="Q9X7J8"/>
<dbReference type="Pfam" id="PF03477">
    <property type="entry name" value="ATP-cone"/>
    <property type="match status" value="1"/>
</dbReference>
<keyword evidence="1 3" id="KW-0547">Nucleotide-binding</keyword>
<name>Q9X7J8_STUST</name>
<feature type="domain" description="ATP-cone" evidence="4">
    <location>
        <begin position="17"/>
        <end position="63"/>
    </location>
</feature>